<protein>
    <recommendedName>
        <fullName evidence="1">Group II intron maturase-specific domain-containing protein</fullName>
    </recommendedName>
</protein>
<name>A0AAP3B192_9BACT</name>
<dbReference type="InterPro" id="IPR013597">
    <property type="entry name" value="Mat_intron_G2"/>
</dbReference>
<comment type="caution">
    <text evidence="3">The sequence shown here is derived from an EMBL/GenBank/DDBJ whole genome shotgun (WGS) entry which is preliminary data.</text>
</comment>
<dbReference type="AlphaFoldDB" id="A0AAP3B192"/>
<organism evidence="3 4">
    <name type="scientific">Segatella copri</name>
    <dbReference type="NCBI Taxonomy" id="165179"/>
    <lineage>
        <taxon>Bacteria</taxon>
        <taxon>Pseudomonadati</taxon>
        <taxon>Bacteroidota</taxon>
        <taxon>Bacteroidia</taxon>
        <taxon>Bacteroidales</taxon>
        <taxon>Prevotellaceae</taxon>
        <taxon>Segatella</taxon>
    </lineage>
</organism>
<evidence type="ECO:0000313" key="4">
    <source>
        <dbReference type="Proteomes" id="UP001209074"/>
    </source>
</evidence>
<evidence type="ECO:0000313" key="3">
    <source>
        <dbReference type="EMBL" id="MCW4093411.1"/>
    </source>
</evidence>
<evidence type="ECO:0000313" key="2">
    <source>
        <dbReference type="EMBL" id="MCP9599731.1"/>
    </source>
</evidence>
<reference evidence="3" key="2">
    <citation type="submission" date="2022-11" db="EMBL/GenBank/DDBJ databases">
        <title>Genomic repertoires linked with pathogenic potency of arthritogenic Prevotella copri isolated from the gut of rheumatoid arthritis patients.</title>
        <authorList>
            <person name="Nii T."/>
            <person name="Maeda Y."/>
            <person name="Motooka D."/>
            <person name="Naito M."/>
            <person name="Matsumoto Y."/>
            <person name="Ogawa T."/>
            <person name="Oguro-Igashira E."/>
            <person name="Kishikawa T."/>
            <person name="Yamashita M."/>
            <person name="Koizumi S."/>
            <person name="Kurakawa T."/>
            <person name="Okumura R."/>
            <person name="Kayama H."/>
            <person name="Murakami M."/>
            <person name="Sakaguchi T."/>
            <person name="Das B."/>
            <person name="Nakamura S."/>
            <person name="Okada Y."/>
            <person name="Kumanogoh A."/>
            <person name="Takeda K."/>
        </authorList>
    </citation>
    <scope>NUCLEOTIDE SEQUENCE</scope>
    <source>
        <strain evidence="3">N016-13</strain>
    </source>
</reference>
<dbReference type="Proteomes" id="UP001209074">
    <property type="component" value="Unassembled WGS sequence"/>
</dbReference>
<dbReference type="Proteomes" id="UP001204486">
    <property type="component" value="Unassembled WGS sequence"/>
</dbReference>
<reference evidence="2" key="1">
    <citation type="submission" date="2022-07" db="EMBL/GenBank/DDBJ databases">
        <title>Prevotella copri.</title>
        <authorList>
            <person name="Yang C."/>
        </authorList>
    </citation>
    <scope>NUCLEOTIDE SEQUENCE</scope>
    <source>
        <strain evidence="2">HF1476</strain>
    </source>
</reference>
<gene>
    <name evidence="2" type="ORF">NNC55_07155</name>
    <name evidence="3" type="ORF">ONT05_07545</name>
</gene>
<evidence type="ECO:0000259" key="1">
    <source>
        <dbReference type="Pfam" id="PF08388"/>
    </source>
</evidence>
<dbReference type="EMBL" id="JANDWN010000015">
    <property type="protein sequence ID" value="MCP9599731.1"/>
    <property type="molecule type" value="Genomic_DNA"/>
</dbReference>
<dbReference type="Pfam" id="PF08388">
    <property type="entry name" value="GIIM"/>
    <property type="match status" value="1"/>
</dbReference>
<accession>A0AAP3B192</accession>
<sequence>MKRFLIEIDEWLRGRLRMCIWKSWKRVKTRIANLIKCGIDKYQAYMWGNSRLGYWRIAGSYILCRAITSEKLSMASYVTLTGSYLECYPK</sequence>
<proteinExistence type="predicted"/>
<dbReference type="EMBL" id="JAPDUS010000011">
    <property type="protein sequence ID" value="MCW4093411.1"/>
    <property type="molecule type" value="Genomic_DNA"/>
</dbReference>
<feature type="domain" description="Group II intron maturase-specific" evidence="1">
    <location>
        <begin position="1"/>
        <end position="36"/>
    </location>
</feature>